<dbReference type="EMBL" id="GL379890">
    <property type="protein sequence ID" value="EGT31840.1"/>
    <property type="molecule type" value="Genomic_DNA"/>
</dbReference>
<dbReference type="Proteomes" id="UP000008068">
    <property type="component" value="Unassembled WGS sequence"/>
</dbReference>
<dbReference type="HOGENOM" id="CLU_2111040_0_0_1"/>
<organism evidence="3">
    <name type="scientific">Caenorhabditis brenneri</name>
    <name type="common">Nematode worm</name>
    <dbReference type="NCBI Taxonomy" id="135651"/>
    <lineage>
        <taxon>Eukaryota</taxon>
        <taxon>Metazoa</taxon>
        <taxon>Ecdysozoa</taxon>
        <taxon>Nematoda</taxon>
        <taxon>Chromadorea</taxon>
        <taxon>Rhabditida</taxon>
        <taxon>Rhabditina</taxon>
        <taxon>Rhabditomorpha</taxon>
        <taxon>Rhabditoidea</taxon>
        <taxon>Rhabditidae</taxon>
        <taxon>Peloderinae</taxon>
        <taxon>Caenorhabditis</taxon>
    </lineage>
</organism>
<keyword evidence="1" id="KW-0732">Signal</keyword>
<gene>
    <name evidence="2" type="ORF">CAEBREN_01017</name>
</gene>
<feature type="chain" id="PRO_5003405362" evidence="1">
    <location>
        <begin position="20"/>
        <end position="115"/>
    </location>
</feature>
<accession>G0NII7</accession>
<keyword evidence="3" id="KW-1185">Reference proteome</keyword>
<sequence length="115" mass="12770">MCLLLPLILVIYLACPAQANILDDAWGGVTSVFKSVGDSFGSWWDENAEKICPQAVSILEGRMRADPRGVSAVIWDFLYSCKERQEQGRVDNAAWWGKFGEFLTAMSGFMPSYPA</sequence>
<dbReference type="AlphaFoldDB" id="G0NII7"/>
<protein>
    <submittedName>
        <fullName evidence="2">Uncharacterized protein</fullName>
    </submittedName>
</protein>
<proteinExistence type="predicted"/>
<evidence type="ECO:0000256" key="1">
    <source>
        <dbReference type="SAM" id="SignalP"/>
    </source>
</evidence>
<evidence type="ECO:0000313" key="3">
    <source>
        <dbReference type="Proteomes" id="UP000008068"/>
    </source>
</evidence>
<reference evidence="3" key="1">
    <citation type="submission" date="2011-07" db="EMBL/GenBank/DDBJ databases">
        <authorList>
            <consortium name="Caenorhabditis brenneri Sequencing and Analysis Consortium"/>
            <person name="Wilson R.K."/>
        </authorList>
    </citation>
    <scope>NUCLEOTIDE SEQUENCE [LARGE SCALE GENOMIC DNA]</scope>
    <source>
        <strain evidence="3">PB2801</strain>
    </source>
</reference>
<name>G0NII7_CAEBE</name>
<evidence type="ECO:0000313" key="2">
    <source>
        <dbReference type="EMBL" id="EGT31840.1"/>
    </source>
</evidence>
<dbReference type="InParanoid" id="G0NII7"/>
<feature type="signal peptide" evidence="1">
    <location>
        <begin position="1"/>
        <end position="19"/>
    </location>
</feature>